<name>A0AA88MG63_CHASR</name>
<dbReference type="GO" id="GO:0005315">
    <property type="term" value="F:phosphate transmembrane transporter activity"/>
    <property type="evidence" value="ECO:0007669"/>
    <property type="project" value="InterPro"/>
</dbReference>
<evidence type="ECO:0000256" key="4">
    <source>
        <dbReference type="ARBA" id="ARBA00022592"/>
    </source>
</evidence>
<evidence type="ECO:0000256" key="2">
    <source>
        <dbReference type="ARBA" id="ARBA00009916"/>
    </source>
</evidence>
<evidence type="ECO:0000256" key="3">
    <source>
        <dbReference type="ARBA" id="ARBA00022448"/>
    </source>
</evidence>
<keyword evidence="6" id="KW-0769">Symport</keyword>
<sequence>MDTTTLAALAAATTAALGSQSDMSGYLWLLVLGFVIAFVLAFSVGANDVANSFGTAVGSGVVTLRQACILATIFETVGSVLLGAKVSETIRQGIIDVQMYNGSEHVLMAGSISAMCGSAVWQLVASFLKLPISGTHCIVGATIGFSIVARGHQGVKWMELLRIVASWFLSPVLSGIMSGILFYFVRKFILNKADPVPNGLRALPIFYAITMGINLFSIMFTGAPLLGFDRVPWWGTLGITLSCGFITALIVWFFVCPRLKKKIKRETAAAPCETPLMEKNSRKPALTEQLSKPCDPQSKTPPADTHKVAFKLGGSEETDLDHSDMDTKDMDASSGLSSAVGPMVITDPHSGRSHTIHKDSGLYKDLLHKLHMAKVGDCIGDSDTEERPIRRNNSYTSYTMAIYGIQGDPKYKDPDGGLQRRLRVDSCSSSGSVVTNGSAVQDGSVNLEANKDLALEEDELEVDQPAVSILFQFLQILTACFGSFAHGGNDVSNAIGPLVALWLLYESGSVVSSAPTPIWLLLYGGLGICTGLWIWGQRVIQTLGKDLTPITPSSGFSIELASATTVVVASNIGLPVSTTHCKVGSVVAVGWLRSRKSVDWHLFRNIFIACSIFFWPEPVKCSFYLTDVQHLNCSPQSVSPVWQLICCGRPYRTETATVPNLLIIINI</sequence>
<evidence type="ECO:0000313" key="12">
    <source>
        <dbReference type="Proteomes" id="UP001187415"/>
    </source>
</evidence>
<feature type="transmembrane region" description="Helical" evidence="9">
    <location>
        <begin position="518"/>
        <end position="535"/>
    </location>
</feature>
<comment type="function">
    <text evidence="9">Sodium-phosphate symporter.</text>
</comment>
<keyword evidence="5 9" id="KW-0812">Transmembrane</keyword>
<protein>
    <recommendedName>
        <fullName evidence="9">Phosphate transporter</fullName>
    </recommendedName>
</protein>
<dbReference type="PANTHER" id="PTHR11101:SF81">
    <property type="entry name" value="SODIUM-DEPENDENT PHOSPHATE TRANSPORTER 1-A"/>
    <property type="match status" value="1"/>
</dbReference>
<evidence type="ECO:0000256" key="7">
    <source>
        <dbReference type="ARBA" id="ARBA00022989"/>
    </source>
</evidence>
<comment type="caution">
    <text evidence="11">The sequence shown here is derived from an EMBL/GenBank/DDBJ whole genome shotgun (WGS) entry which is preliminary data.</text>
</comment>
<gene>
    <name evidence="11" type="ORF">Q5P01_014768</name>
</gene>
<proteinExistence type="inferred from homology"/>
<comment type="subcellular location">
    <subcellularLocation>
        <location evidence="1 9">Membrane</location>
        <topology evidence="1 9">Multi-pass membrane protein</topology>
    </subcellularLocation>
</comment>
<organism evidence="11 12">
    <name type="scientific">Channa striata</name>
    <name type="common">Snakehead murrel</name>
    <name type="synonym">Ophicephalus striatus</name>
    <dbReference type="NCBI Taxonomy" id="64152"/>
    <lineage>
        <taxon>Eukaryota</taxon>
        <taxon>Metazoa</taxon>
        <taxon>Chordata</taxon>
        <taxon>Craniata</taxon>
        <taxon>Vertebrata</taxon>
        <taxon>Euteleostomi</taxon>
        <taxon>Actinopterygii</taxon>
        <taxon>Neopterygii</taxon>
        <taxon>Teleostei</taxon>
        <taxon>Neoteleostei</taxon>
        <taxon>Acanthomorphata</taxon>
        <taxon>Anabantaria</taxon>
        <taxon>Anabantiformes</taxon>
        <taxon>Channoidei</taxon>
        <taxon>Channidae</taxon>
        <taxon>Channa</taxon>
    </lineage>
</organism>
<accession>A0AA88MG63</accession>
<dbReference type="EMBL" id="JAUPFM010000011">
    <property type="protein sequence ID" value="KAK2837556.1"/>
    <property type="molecule type" value="Genomic_DNA"/>
</dbReference>
<evidence type="ECO:0000256" key="9">
    <source>
        <dbReference type="RuleBase" id="RU363058"/>
    </source>
</evidence>
<evidence type="ECO:0000256" key="8">
    <source>
        <dbReference type="ARBA" id="ARBA00023136"/>
    </source>
</evidence>
<feature type="transmembrane region" description="Helical" evidence="9">
    <location>
        <begin position="26"/>
        <end position="46"/>
    </location>
</feature>
<dbReference type="Pfam" id="PF01384">
    <property type="entry name" value="PHO4"/>
    <property type="match status" value="1"/>
</dbReference>
<dbReference type="GO" id="GO:0015293">
    <property type="term" value="F:symporter activity"/>
    <property type="evidence" value="ECO:0007669"/>
    <property type="project" value="UniProtKB-KW"/>
</dbReference>
<keyword evidence="8 9" id="KW-0472">Membrane</keyword>
<dbReference type="GO" id="GO:0035435">
    <property type="term" value="P:phosphate ion transmembrane transport"/>
    <property type="evidence" value="ECO:0007669"/>
    <property type="project" value="TreeGrafter"/>
</dbReference>
<feature type="transmembrane region" description="Helical" evidence="9">
    <location>
        <begin position="106"/>
        <end position="124"/>
    </location>
</feature>
<keyword evidence="3 9" id="KW-0813">Transport</keyword>
<evidence type="ECO:0000256" key="5">
    <source>
        <dbReference type="ARBA" id="ARBA00022692"/>
    </source>
</evidence>
<reference evidence="11" key="1">
    <citation type="submission" date="2023-07" db="EMBL/GenBank/DDBJ databases">
        <title>Chromosome-level Genome Assembly of Striped Snakehead (Channa striata).</title>
        <authorList>
            <person name="Liu H."/>
        </authorList>
    </citation>
    <scope>NUCLEOTIDE SEQUENCE</scope>
    <source>
        <strain evidence="11">Gz</strain>
        <tissue evidence="11">Muscle</tissue>
    </source>
</reference>
<feature type="region of interest" description="Disordered" evidence="10">
    <location>
        <begin position="275"/>
        <end position="306"/>
    </location>
</feature>
<evidence type="ECO:0000256" key="6">
    <source>
        <dbReference type="ARBA" id="ARBA00022847"/>
    </source>
</evidence>
<evidence type="ECO:0000256" key="1">
    <source>
        <dbReference type="ARBA" id="ARBA00004141"/>
    </source>
</evidence>
<keyword evidence="4 9" id="KW-0592">Phosphate transport</keyword>
<dbReference type="GO" id="GO:0016020">
    <property type="term" value="C:membrane"/>
    <property type="evidence" value="ECO:0007669"/>
    <property type="project" value="UniProtKB-SubCell"/>
</dbReference>
<feature type="transmembrane region" description="Helical" evidence="9">
    <location>
        <begin position="233"/>
        <end position="255"/>
    </location>
</feature>
<keyword evidence="12" id="KW-1185">Reference proteome</keyword>
<dbReference type="Proteomes" id="UP001187415">
    <property type="component" value="Unassembled WGS sequence"/>
</dbReference>
<comment type="similarity">
    <text evidence="2 9">Belongs to the inorganic phosphate transporter (PiT) (TC 2.A.20) family.</text>
</comment>
<keyword evidence="7 9" id="KW-1133">Transmembrane helix</keyword>
<dbReference type="InterPro" id="IPR001204">
    <property type="entry name" value="Phos_transporter"/>
</dbReference>
<dbReference type="AlphaFoldDB" id="A0AA88MG63"/>
<feature type="transmembrane region" description="Helical" evidence="9">
    <location>
        <begin position="160"/>
        <end position="185"/>
    </location>
</feature>
<evidence type="ECO:0000256" key="10">
    <source>
        <dbReference type="SAM" id="MobiDB-lite"/>
    </source>
</evidence>
<evidence type="ECO:0000313" key="11">
    <source>
        <dbReference type="EMBL" id="KAK2837556.1"/>
    </source>
</evidence>
<dbReference type="PANTHER" id="PTHR11101">
    <property type="entry name" value="PHOSPHATE TRANSPORTER"/>
    <property type="match status" value="1"/>
</dbReference>
<feature type="transmembrane region" description="Helical" evidence="9">
    <location>
        <begin position="205"/>
        <end position="226"/>
    </location>
</feature>